<name>A0AAV9ZPF1_9AGAR</name>
<evidence type="ECO:0000313" key="6">
    <source>
        <dbReference type="Proteomes" id="UP001362999"/>
    </source>
</evidence>
<dbReference type="PANTHER" id="PTHR46494:SF1">
    <property type="entry name" value="CORA FAMILY METAL ION TRANSPORTER (EUROFUNG)"/>
    <property type="match status" value="1"/>
</dbReference>
<dbReference type="GO" id="GO:0050897">
    <property type="term" value="F:cobalt ion binding"/>
    <property type="evidence" value="ECO:0007669"/>
    <property type="project" value="TreeGrafter"/>
</dbReference>
<proteinExistence type="predicted"/>
<dbReference type="AlphaFoldDB" id="A0AAV9ZPF1"/>
<dbReference type="GO" id="GO:0015095">
    <property type="term" value="F:magnesium ion transmembrane transporter activity"/>
    <property type="evidence" value="ECO:0007669"/>
    <property type="project" value="TreeGrafter"/>
</dbReference>
<keyword evidence="6" id="KW-1185">Reference proteome</keyword>
<comment type="caution">
    <text evidence="5">The sequence shown here is derived from an EMBL/GenBank/DDBJ whole genome shotgun (WGS) entry which is preliminary data.</text>
</comment>
<dbReference type="SUPFAM" id="SSF143865">
    <property type="entry name" value="CorA soluble domain-like"/>
    <property type="match status" value="1"/>
</dbReference>
<dbReference type="PANTHER" id="PTHR46494">
    <property type="entry name" value="CORA FAMILY METAL ION TRANSPORTER (EUROFUNG)"/>
    <property type="match status" value="1"/>
</dbReference>
<dbReference type="InterPro" id="IPR002523">
    <property type="entry name" value="MgTranspt_CorA/ZnTranspt_ZntB"/>
</dbReference>
<evidence type="ECO:0000256" key="1">
    <source>
        <dbReference type="ARBA" id="ARBA00004651"/>
    </source>
</evidence>
<evidence type="ECO:0000256" key="4">
    <source>
        <dbReference type="SAM" id="MobiDB-lite"/>
    </source>
</evidence>
<dbReference type="Gene3D" id="3.30.460.20">
    <property type="entry name" value="CorA soluble domain-like"/>
    <property type="match status" value="1"/>
</dbReference>
<protein>
    <submittedName>
        <fullName evidence="5">Magnesium-like protein</fullName>
    </submittedName>
</protein>
<keyword evidence="3" id="KW-0472">Membrane</keyword>
<dbReference type="Pfam" id="PF01544">
    <property type="entry name" value="CorA"/>
    <property type="match status" value="1"/>
</dbReference>
<comment type="subcellular location">
    <subcellularLocation>
        <location evidence="1">Cell membrane</location>
        <topology evidence="1">Multi-pass membrane protein</topology>
    </subcellularLocation>
</comment>
<organism evidence="5 6">
    <name type="scientific">Favolaschia claudopus</name>
    <dbReference type="NCBI Taxonomy" id="2862362"/>
    <lineage>
        <taxon>Eukaryota</taxon>
        <taxon>Fungi</taxon>
        <taxon>Dikarya</taxon>
        <taxon>Basidiomycota</taxon>
        <taxon>Agaricomycotina</taxon>
        <taxon>Agaricomycetes</taxon>
        <taxon>Agaricomycetidae</taxon>
        <taxon>Agaricales</taxon>
        <taxon>Marasmiineae</taxon>
        <taxon>Mycenaceae</taxon>
        <taxon>Favolaschia</taxon>
    </lineage>
</organism>
<keyword evidence="2" id="KW-0813">Transport</keyword>
<dbReference type="InterPro" id="IPR045861">
    <property type="entry name" value="CorA_cytoplasmic_dom"/>
</dbReference>
<gene>
    <name evidence="5" type="ORF">R3P38DRAFT_2660904</name>
</gene>
<reference evidence="5 6" key="1">
    <citation type="journal article" date="2024" name="J Genomics">
        <title>Draft genome sequencing and assembly of Favolaschia claudopus CIRM-BRFM 2984 isolated from oak limbs.</title>
        <authorList>
            <person name="Navarro D."/>
            <person name="Drula E."/>
            <person name="Chaduli D."/>
            <person name="Cazenave R."/>
            <person name="Ahrendt S."/>
            <person name="Wang J."/>
            <person name="Lipzen A."/>
            <person name="Daum C."/>
            <person name="Barry K."/>
            <person name="Grigoriev I.V."/>
            <person name="Favel A."/>
            <person name="Rosso M.N."/>
            <person name="Martin F."/>
        </authorList>
    </citation>
    <scope>NUCLEOTIDE SEQUENCE [LARGE SCALE GENOMIC DNA]</scope>
    <source>
        <strain evidence="5 6">CIRM-BRFM 2984</strain>
    </source>
</reference>
<feature type="compositionally biased region" description="Polar residues" evidence="4">
    <location>
        <begin position="38"/>
        <end position="48"/>
    </location>
</feature>
<dbReference type="GO" id="GO:0000287">
    <property type="term" value="F:magnesium ion binding"/>
    <property type="evidence" value="ECO:0007669"/>
    <property type="project" value="TreeGrafter"/>
</dbReference>
<dbReference type="Proteomes" id="UP001362999">
    <property type="component" value="Unassembled WGS sequence"/>
</dbReference>
<feature type="region of interest" description="Disordered" evidence="4">
    <location>
        <begin position="1"/>
        <end position="61"/>
    </location>
</feature>
<keyword evidence="3" id="KW-1003">Cell membrane</keyword>
<evidence type="ECO:0000256" key="3">
    <source>
        <dbReference type="ARBA" id="ARBA00022475"/>
    </source>
</evidence>
<dbReference type="Gene3D" id="1.20.58.340">
    <property type="entry name" value="Magnesium transport protein CorA, transmembrane region"/>
    <property type="match status" value="1"/>
</dbReference>
<dbReference type="EMBL" id="JAWWNJ010000125">
    <property type="protein sequence ID" value="KAK6988181.1"/>
    <property type="molecule type" value="Genomic_DNA"/>
</dbReference>
<dbReference type="GO" id="GO:0015087">
    <property type="term" value="F:cobalt ion transmembrane transporter activity"/>
    <property type="evidence" value="ECO:0007669"/>
    <property type="project" value="TreeGrafter"/>
</dbReference>
<dbReference type="GO" id="GO:0005886">
    <property type="term" value="C:plasma membrane"/>
    <property type="evidence" value="ECO:0007669"/>
    <property type="project" value="UniProtKB-SubCell"/>
</dbReference>
<evidence type="ECO:0000256" key="2">
    <source>
        <dbReference type="ARBA" id="ARBA00022448"/>
    </source>
</evidence>
<evidence type="ECO:0000313" key="5">
    <source>
        <dbReference type="EMBL" id="KAK6988181.1"/>
    </source>
</evidence>
<accession>A0AAV9ZPF1</accession>
<sequence>MSRSPSIDDPYKFDEGTFSFPPVSPARPFGHKLPELQLTRTRTKNTTRPQTPRSPPPFIPPKDLFRAAVRRVIALHRGTRFIATRNAGAEPGVDPHRANADAEYGEIQQKCIIEVADYSAVRCSLSRMTNQEFVDFMQGSTSNPRQPWVKVRWINIGGISYDVIKAMSMVYDLHPLALEDVFHAHPRARSKTDYYARHLFMRILCHELESSAQQNPDDQNHLDEFIPLPVHSPRTRRLFDLEEIRAASAQRRMQAAALTALKADERVNVHVAPMCIFLFRDGTVITIHSTPNLAITQPITTRVLQFKTILRTSADASLLVQSLLGLVTDEAFQVIAAYQEKIKKFERIILAKPSIETVRNLHILSADLILHRRTLAPVKTLIYGLRRYDADRAAALLDSDNSVKSEDVKEPGYMSRRSLVYLADVHDQIEQVLSQLDVIAGIGE</sequence>